<reference evidence="3" key="2">
    <citation type="submission" date="2015-01" db="EMBL/GenBank/DDBJ databases">
        <title>Evolutionary Origins and Diversification of the Mycorrhizal Mutualists.</title>
        <authorList>
            <consortium name="DOE Joint Genome Institute"/>
            <consortium name="Mycorrhizal Genomics Consortium"/>
            <person name="Kohler A."/>
            <person name="Kuo A."/>
            <person name="Nagy L.G."/>
            <person name="Floudas D."/>
            <person name="Copeland A."/>
            <person name="Barry K.W."/>
            <person name="Cichocki N."/>
            <person name="Veneault-Fourrey C."/>
            <person name="LaButti K."/>
            <person name="Lindquist E.A."/>
            <person name="Lipzen A."/>
            <person name="Lundell T."/>
            <person name="Morin E."/>
            <person name="Murat C."/>
            <person name="Riley R."/>
            <person name="Ohm R."/>
            <person name="Sun H."/>
            <person name="Tunlid A."/>
            <person name="Henrissat B."/>
            <person name="Grigoriev I.V."/>
            <person name="Hibbett D.S."/>
            <person name="Martin F."/>
        </authorList>
    </citation>
    <scope>NUCLEOTIDE SEQUENCE [LARGE SCALE GENOMIC DNA]</scope>
    <source>
        <strain evidence="3">Ve08.2h10</strain>
    </source>
</reference>
<dbReference type="AlphaFoldDB" id="A0A0D0CPV6"/>
<dbReference type="InParanoid" id="A0A0D0CPV6"/>
<name>A0A0D0CPV6_9AGAM</name>
<feature type="region of interest" description="Disordered" evidence="1">
    <location>
        <begin position="29"/>
        <end position="61"/>
    </location>
</feature>
<dbReference type="Proteomes" id="UP000054538">
    <property type="component" value="Unassembled WGS sequence"/>
</dbReference>
<reference evidence="2 3" key="1">
    <citation type="submission" date="2014-04" db="EMBL/GenBank/DDBJ databases">
        <authorList>
            <consortium name="DOE Joint Genome Institute"/>
            <person name="Kuo A."/>
            <person name="Kohler A."/>
            <person name="Jargeat P."/>
            <person name="Nagy L.G."/>
            <person name="Floudas D."/>
            <person name="Copeland A."/>
            <person name="Barry K.W."/>
            <person name="Cichocki N."/>
            <person name="Veneault-Fourrey C."/>
            <person name="LaButti K."/>
            <person name="Lindquist E.A."/>
            <person name="Lipzen A."/>
            <person name="Lundell T."/>
            <person name="Morin E."/>
            <person name="Murat C."/>
            <person name="Sun H."/>
            <person name="Tunlid A."/>
            <person name="Henrissat B."/>
            <person name="Grigoriev I.V."/>
            <person name="Hibbett D.S."/>
            <person name="Martin F."/>
            <person name="Nordberg H.P."/>
            <person name="Cantor M.N."/>
            <person name="Hua S.X."/>
        </authorList>
    </citation>
    <scope>NUCLEOTIDE SEQUENCE [LARGE SCALE GENOMIC DNA]</scope>
    <source>
        <strain evidence="2 3">Ve08.2h10</strain>
    </source>
</reference>
<protein>
    <recommendedName>
        <fullName evidence="4">CCHC-type domain-containing protein</fullName>
    </recommendedName>
</protein>
<keyword evidence="3" id="KW-1185">Reference proteome</keyword>
<feature type="non-terminal residue" evidence="2">
    <location>
        <position position="1"/>
    </location>
</feature>
<evidence type="ECO:0000313" key="3">
    <source>
        <dbReference type="Proteomes" id="UP000054538"/>
    </source>
</evidence>
<dbReference type="OrthoDB" id="2701846at2759"/>
<accession>A0A0D0CPV6</accession>
<evidence type="ECO:0000313" key="2">
    <source>
        <dbReference type="EMBL" id="KIK77368.1"/>
    </source>
</evidence>
<gene>
    <name evidence="2" type="ORF">PAXRUDRAFT_167092</name>
</gene>
<proteinExistence type="predicted"/>
<evidence type="ECO:0008006" key="4">
    <source>
        <dbReference type="Google" id="ProtNLM"/>
    </source>
</evidence>
<dbReference type="HOGENOM" id="CLU_139891_0_0_1"/>
<dbReference type="EMBL" id="KN827019">
    <property type="protein sequence ID" value="KIK77368.1"/>
    <property type="molecule type" value="Genomic_DNA"/>
</dbReference>
<organism evidence="2 3">
    <name type="scientific">Paxillus rubicundulus Ve08.2h10</name>
    <dbReference type="NCBI Taxonomy" id="930991"/>
    <lineage>
        <taxon>Eukaryota</taxon>
        <taxon>Fungi</taxon>
        <taxon>Dikarya</taxon>
        <taxon>Basidiomycota</taxon>
        <taxon>Agaricomycotina</taxon>
        <taxon>Agaricomycetes</taxon>
        <taxon>Agaricomycetidae</taxon>
        <taxon>Boletales</taxon>
        <taxon>Paxilineae</taxon>
        <taxon>Paxillaceae</taxon>
        <taxon>Paxillus</taxon>
    </lineage>
</organism>
<evidence type="ECO:0000256" key="1">
    <source>
        <dbReference type="SAM" id="MobiDB-lite"/>
    </source>
</evidence>
<sequence length="112" mass="12361">VNVDAVKLTPLQRAEYMKKGLCFICGKQGHHSTDHNSVSPPSSKPTPIRAVKVPPTPTPTQSAADAYFSELRNQNIPKSEVLDVLRTCFEDKDPSDDNSVSISKVELYDQSF</sequence>